<proteinExistence type="predicted"/>
<keyword evidence="3" id="KW-1185">Reference proteome</keyword>
<evidence type="ECO:0000256" key="1">
    <source>
        <dbReference type="SAM" id="MobiDB-lite"/>
    </source>
</evidence>
<reference evidence="2" key="1">
    <citation type="submission" date="2022-08" db="EMBL/GenBank/DDBJ databases">
        <title>A Global Phylogenomic Analysis of the Shiitake Genus Lentinula.</title>
        <authorList>
            <consortium name="DOE Joint Genome Institute"/>
            <person name="Sierra-Patev S."/>
            <person name="Min B."/>
            <person name="Naranjo-Ortiz M."/>
            <person name="Looney B."/>
            <person name="Konkel Z."/>
            <person name="Slot J.C."/>
            <person name="Sakamoto Y."/>
            <person name="Steenwyk J.L."/>
            <person name="Rokas A."/>
            <person name="Carro J."/>
            <person name="Camarero S."/>
            <person name="Ferreira P."/>
            <person name="Molpeceres G."/>
            <person name="Ruiz-Duenas F.J."/>
            <person name="Serrano A."/>
            <person name="Henrissat B."/>
            <person name="Drula E."/>
            <person name="Hughes K.W."/>
            <person name="Mata J.L."/>
            <person name="Ishikawa N.K."/>
            <person name="Vargas-Isla R."/>
            <person name="Ushijima S."/>
            <person name="Smith C.A."/>
            <person name="Ahrendt S."/>
            <person name="Andreopoulos W."/>
            <person name="He G."/>
            <person name="Labutti K."/>
            <person name="Lipzen A."/>
            <person name="Ng V."/>
            <person name="Riley R."/>
            <person name="Sandor L."/>
            <person name="Barry K."/>
            <person name="Martinez A.T."/>
            <person name="Xiao Y."/>
            <person name="Gibbons J.G."/>
            <person name="Terashima K."/>
            <person name="Grigoriev I.V."/>
            <person name="Hibbett D.S."/>
        </authorList>
    </citation>
    <scope>NUCLEOTIDE SEQUENCE</scope>
    <source>
        <strain evidence="2">JLM2183</strain>
    </source>
</reference>
<feature type="region of interest" description="Disordered" evidence="1">
    <location>
        <begin position="173"/>
        <end position="205"/>
    </location>
</feature>
<dbReference type="Proteomes" id="UP001150266">
    <property type="component" value="Unassembled WGS sequence"/>
</dbReference>
<sequence>MMLTSSVSSQDIIDVPSSRAAQRKARLLQFEYQQQLEDLEALTMSEEQRHSLMQSFSSVKVEFCDLDGLQWTGSALRKRAVTRPDSSSGILAQCLNRNENSPRRSRAQTLFCPSSPSLSSASSSSYFPSLDTPLLSSKCRGSGALAILNNVEFAPSFDEKTVRAVVSPVKAPLDMQKHNASGRDLNSRPPAKQRRRSRSPVKNAFNSEIAFRSSMKHDSTSNALPTIVVEDTLAMPAPAYTDGAPMERLESNSGRRSFTRTYTQADITFGVSPAIATEVMRGRERVRGSRAPSKLSEPLEDTMMICEGEEVVESDLIGVGPIRLSPPKATRERGQRFRGFSPLVSPTSASAKFFQDTMEEEEEEDPLMTPTPERFSSVAEYPTSPETPLPPRRACADLIQLKRKRQSSEVQNEFANDQEP</sequence>
<feature type="compositionally biased region" description="Low complexity" evidence="1">
    <location>
        <begin position="113"/>
        <end position="125"/>
    </location>
</feature>
<name>A0A9W9DS96_9AGAR</name>
<accession>A0A9W9DS96</accession>
<feature type="region of interest" description="Disordered" evidence="1">
    <location>
        <begin position="96"/>
        <end position="125"/>
    </location>
</feature>
<evidence type="ECO:0000313" key="2">
    <source>
        <dbReference type="EMBL" id="KAJ4483843.1"/>
    </source>
</evidence>
<organism evidence="2 3">
    <name type="scientific">Lentinula aciculospora</name>
    <dbReference type="NCBI Taxonomy" id="153920"/>
    <lineage>
        <taxon>Eukaryota</taxon>
        <taxon>Fungi</taxon>
        <taxon>Dikarya</taxon>
        <taxon>Basidiomycota</taxon>
        <taxon>Agaricomycotina</taxon>
        <taxon>Agaricomycetes</taxon>
        <taxon>Agaricomycetidae</taxon>
        <taxon>Agaricales</taxon>
        <taxon>Marasmiineae</taxon>
        <taxon>Omphalotaceae</taxon>
        <taxon>Lentinula</taxon>
    </lineage>
</organism>
<dbReference type="OrthoDB" id="2757916at2759"/>
<gene>
    <name evidence="2" type="ORF">J3R30DRAFT_3451880</name>
</gene>
<comment type="caution">
    <text evidence="2">The sequence shown here is derived from an EMBL/GenBank/DDBJ whole genome shotgun (WGS) entry which is preliminary data.</text>
</comment>
<dbReference type="AlphaFoldDB" id="A0A9W9DS96"/>
<protein>
    <submittedName>
        <fullName evidence="2">Uncharacterized protein</fullName>
    </submittedName>
</protein>
<feature type="region of interest" description="Disordered" evidence="1">
    <location>
        <begin position="358"/>
        <end position="393"/>
    </location>
</feature>
<evidence type="ECO:0000313" key="3">
    <source>
        <dbReference type="Proteomes" id="UP001150266"/>
    </source>
</evidence>
<dbReference type="EMBL" id="JAOTPV010000004">
    <property type="protein sequence ID" value="KAJ4483843.1"/>
    <property type="molecule type" value="Genomic_DNA"/>
</dbReference>